<evidence type="ECO:0000256" key="3">
    <source>
        <dbReference type="SAM" id="MobiDB-lite"/>
    </source>
</evidence>
<dbReference type="InterPro" id="IPR001309">
    <property type="entry name" value="Pept_C14_p20"/>
</dbReference>
<keyword evidence="7" id="KW-1185">Reference proteome</keyword>
<dbReference type="Proteomes" id="UP001497623">
    <property type="component" value="Unassembled WGS sequence"/>
</dbReference>
<dbReference type="InterPro" id="IPR052644">
    <property type="entry name" value="ZMAT3"/>
</dbReference>
<dbReference type="PROSITE" id="PS50208">
    <property type="entry name" value="CASPASE_P20"/>
    <property type="match status" value="1"/>
</dbReference>
<evidence type="ECO:0000256" key="2">
    <source>
        <dbReference type="RuleBase" id="RU003971"/>
    </source>
</evidence>
<feature type="compositionally biased region" description="Polar residues" evidence="3">
    <location>
        <begin position="437"/>
        <end position="459"/>
    </location>
</feature>
<dbReference type="SMART" id="SM00115">
    <property type="entry name" value="CASc"/>
    <property type="match status" value="1"/>
</dbReference>
<dbReference type="AlphaFoldDB" id="A0AAV2R3J3"/>
<dbReference type="Pfam" id="PF12874">
    <property type="entry name" value="zf-met"/>
    <property type="match status" value="4"/>
</dbReference>
<dbReference type="Gene3D" id="3.40.50.1460">
    <property type="match status" value="1"/>
</dbReference>
<evidence type="ECO:0000259" key="4">
    <source>
        <dbReference type="PROSITE" id="PS50207"/>
    </source>
</evidence>
<dbReference type="InterPro" id="IPR029030">
    <property type="entry name" value="Caspase-like_dom_sf"/>
</dbReference>
<accession>A0AAV2R3J3</accession>
<dbReference type="PRINTS" id="PR00376">
    <property type="entry name" value="IL1BCENZYME"/>
</dbReference>
<feature type="region of interest" description="Disordered" evidence="3">
    <location>
        <begin position="432"/>
        <end position="460"/>
    </location>
</feature>
<dbReference type="GO" id="GO:0006508">
    <property type="term" value="P:proteolysis"/>
    <property type="evidence" value="ECO:0007669"/>
    <property type="project" value="InterPro"/>
</dbReference>
<dbReference type="SMART" id="SM00451">
    <property type="entry name" value="ZnF_U1"/>
    <property type="match status" value="5"/>
</dbReference>
<evidence type="ECO:0000256" key="1">
    <source>
        <dbReference type="ARBA" id="ARBA00010134"/>
    </source>
</evidence>
<comment type="caution">
    <text evidence="6">The sequence shown here is derived from an EMBL/GenBank/DDBJ whole genome shotgun (WGS) entry which is preliminary data.</text>
</comment>
<dbReference type="Pfam" id="PF00656">
    <property type="entry name" value="Peptidase_C14"/>
    <property type="match status" value="1"/>
</dbReference>
<evidence type="ECO:0000313" key="7">
    <source>
        <dbReference type="Proteomes" id="UP001497623"/>
    </source>
</evidence>
<dbReference type="SUPFAM" id="SSF52129">
    <property type="entry name" value="Caspase-like"/>
    <property type="match status" value="1"/>
</dbReference>
<dbReference type="PANTHER" id="PTHR46786">
    <property type="entry name" value="ZINC FINGER MATRIN-TYPE PROTEIN 3"/>
    <property type="match status" value="1"/>
</dbReference>
<organism evidence="6 7">
    <name type="scientific">Meganyctiphanes norvegica</name>
    <name type="common">Northern krill</name>
    <name type="synonym">Thysanopoda norvegica</name>
    <dbReference type="NCBI Taxonomy" id="48144"/>
    <lineage>
        <taxon>Eukaryota</taxon>
        <taxon>Metazoa</taxon>
        <taxon>Ecdysozoa</taxon>
        <taxon>Arthropoda</taxon>
        <taxon>Crustacea</taxon>
        <taxon>Multicrustacea</taxon>
        <taxon>Malacostraca</taxon>
        <taxon>Eumalacostraca</taxon>
        <taxon>Eucarida</taxon>
        <taxon>Euphausiacea</taxon>
        <taxon>Euphausiidae</taxon>
        <taxon>Meganyctiphanes</taxon>
    </lineage>
</organism>
<evidence type="ECO:0000313" key="6">
    <source>
        <dbReference type="EMBL" id="CAL4108287.1"/>
    </source>
</evidence>
<dbReference type="InterPro" id="IPR002138">
    <property type="entry name" value="Pept_C14_p10"/>
</dbReference>
<dbReference type="InterPro" id="IPR011600">
    <property type="entry name" value="Pept_C14_caspase"/>
</dbReference>
<dbReference type="SUPFAM" id="SSF57667">
    <property type="entry name" value="beta-beta-alpha zinc fingers"/>
    <property type="match status" value="3"/>
</dbReference>
<dbReference type="Gene3D" id="3.30.160.60">
    <property type="entry name" value="Classic Zinc Finger"/>
    <property type="match status" value="3"/>
</dbReference>
<dbReference type="PANTHER" id="PTHR46786:SF1">
    <property type="entry name" value="ZINC FINGER MATRIN-TYPE PROTEIN 3"/>
    <property type="match status" value="1"/>
</dbReference>
<dbReference type="InterPro" id="IPR015917">
    <property type="entry name" value="Pept_C14A"/>
</dbReference>
<dbReference type="PROSITE" id="PS00028">
    <property type="entry name" value="ZINC_FINGER_C2H2_1"/>
    <property type="match status" value="4"/>
</dbReference>
<protein>
    <submittedName>
        <fullName evidence="6">Uncharacterized protein</fullName>
    </submittedName>
</protein>
<dbReference type="GO" id="GO:0004197">
    <property type="term" value="F:cysteine-type endopeptidase activity"/>
    <property type="evidence" value="ECO:0007669"/>
    <property type="project" value="InterPro"/>
</dbReference>
<dbReference type="InterPro" id="IPR013087">
    <property type="entry name" value="Znf_C2H2_type"/>
</dbReference>
<dbReference type="InterPro" id="IPR003604">
    <property type="entry name" value="Matrin/U1-like-C_Znf_C2H2"/>
</dbReference>
<feature type="domain" description="Caspase family p10" evidence="4">
    <location>
        <begin position="635"/>
        <end position="709"/>
    </location>
</feature>
<evidence type="ECO:0000259" key="5">
    <source>
        <dbReference type="PROSITE" id="PS50208"/>
    </source>
</evidence>
<dbReference type="EMBL" id="CAXKWB010013632">
    <property type="protein sequence ID" value="CAL4108287.1"/>
    <property type="molecule type" value="Genomic_DNA"/>
</dbReference>
<dbReference type="SMART" id="SM00355">
    <property type="entry name" value="ZnF_C2H2"/>
    <property type="match status" value="5"/>
</dbReference>
<dbReference type="PROSITE" id="PS50207">
    <property type="entry name" value="CASPASE_P10"/>
    <property type="match status" value="1"/>
</dbReference>
<dbReference type="GO" id="GO:0008270">
    <property type="term" value="F:zinc ion binding"/>
    <property type="evidence" value="ECO:0007669"/>
    <property type="project" value="InterPro"/>
</dbReference>
<dbReference type="InterPro" id="IPR036236">
    <property type="entry name" value="Znf_C2H2_sf"/>
</dbReference>
<reference evidence="6 7" key="1">
    <citation type="submission" date="2024-05" db="EMBL/GenBank/DDBJ databases">
        <authorList>
            <person name="Wallberg A."/>
        </authorList>
    </citation>
    <scope>NUCLEOTIDE SEQUENCE [LARGE SCALE GENOMIC DNA]</scope>
</reference>
<proteinExistence type="inferred from homology"/>
<dbReference type="GO" id="GO:0003676">
    <property type="term" value="F:nucleic acid binding"/>
    <property type="evidence" value="ECO:0007669"/>
    <property type="project" value="InterPro"/>
</dbReference>
<name>A0AAV2R3J3_MEGNR</name>
<gene>
    <name evidence="6" type="ORF">MNOR_LOCUS18793</name>
</gene>
<feature type="domain" description="Caspase family p20" evidence="5">
    <location>
        <begin position="494"/>
        <end position="615"/>
    </location>
</feature>
<sequence length="712" mass="79608">MSGQALLKISEDVIEALENGYIVEDKESTTSPYQCKLCLIPLSGLAPLKDHVKSSKHTKKCSAASIHKGISNFSDFAYAGPAFETPTPTNQYIQPVFPSSNVIQVAINKGHIVENHESLTSPYQCKLCHVPLSGLAPLEDHIKSAKHLRKTKEAYIQTDYPDGSLEMSNIEMSPPIHHSSQPVNNNSSQVQDAFSKGHIEGDHQSTTGPFKCKACHVNLSGLAPLEQHVKSAKHMKKTMDSSVEISSVNFATKNASDAGTNGNDRYQTYMEQNLFHCARDSSSMSEPSNDLSSHYVDTVSSVGNESDAVSISFELGHVKHASGFSVGAYFCEICQAPLSGEAPLRQHVNSPNHAKKLMKKYGDLDMSRLKIALPNIDISEEISPMVKMAIEDGHVYRDESSSAGTYYCNICQVPLTGVKPVEQHLQGSNHWGRARQTDNFPNLPVNSPTTTNSLDTPSPQEIPITAQYEVITSACPTQPDENTYQNLSKPRGLVYIFNYTFENDPNNFRPGADCDSDNLKYIFEKMGYRVYINNDLNRDDTYKKVEEIQKGKELQKVDCFIMAILSHGEDNATFYASDMEKISLDYIRYKFIDGKCKQLKGKPKIFLCNYCRGNIKQKHLQTDAPPNYPGREAPKDMVTIYASIDGFKAIRDISKGTIFVQSLYKTLSQNAHNTEFRQIYRILYDIMKENMGTTPELQDYVFKNFYFNPISL</sequence>
<comment type="similarity">
    <text evidence="1 2">Belongs to the peptidase C14A family.</text>
</comment>